<organism evidence="4 5">
    <name type="scientific">Salipaludibacillus neizhouensis</name>
    <dbReference type="NCBI Taxonomy" id="885475"/>
    <lineage>
        <taxon>Bacteria</taxon>
        <taxon>Bacillati</taxon>
        <taxon>Bacillota</taxon>
        <taxon>Bacilli</taxon>
        <taxon>Bacillales</taxon>
        <taxon>Bacillaceae</taxon>
    </lineage>
</organism>
<dbReference type="Proteomes" id="UP000281498">
    <property type="component" value="Unassembled WGS sequence"/>
</dbReference>
<comment type="similarity">
    <text evidence="1">Belongs to the aldehyde dehydrogenase family.</text>
</comment>
<dbReference type="PANTHER" id="PTHR42991:SF1">
    <property type="entry name" value="ALDEHYDE DEHYDROGENASE"/>
    <property type="match status" value="1"/>
</dbReference>
<keyword evidence="5" id="KW-1185">Reference proteome</keyword>
<feature type="domain" description="Aldehyde dehydrogenase" evidence="3">
    <location>
        <begin position="19"/>
        <end position="469"/>
    </location>
</feature>
<dbReference type="GO" id="GO:0008911">
    <property type="term" value="F:lactaldehyde dehydrogenase (NAD+) activity"/>
    <property type="evidence" value="ECO:0007669"/>
    <property type="project" value="TreeGrafter"/>
</dbReference>
<dbReference type="InterPro" id="IPR016161">
    <property type="entry name" value="Ald_DH/histidinol_DH"/>
</dbReference>
<dbReference type="CDD" id="cd07149">
    <property type="entry name" value="ALDH_y4uC"/>
    <property type="match status" value="1"/>
</dbReference>
<evidence type="ECO:0000256" key="2">
    <source>
        <dbReference type="ARBA" id="ARBA00023002"/>
    </source>
</evidence>
<dbReference type="EMBL" id="PDOE01000003">
    <property type="protein sequence ID" value="RKL67512.1"/>
    <property type="molecule type" value="Genomic_DNA"/>
</dbReference>
<dbReference type="FunFam" id="3.40.605.10:FF:000007">
    <property type="entry name" value="NAD/NADP-dependent betaine aldehyde dehydrogenase"/>
    <property type="match status" value="1"/>
</dbReference>
<dbReference type="InterPro" id="IPR051020">
    <property type="entry name" value="ALDH-related_metabolic_enz"/>
</dbReference>
<dbReference type="OrthoDB" id="9762913at2"/>
<dbReference type="PANTHER" id="PTHR42991">
    <property type="entry name" value="ALDEHYDE DEHYDROGENASE"/>
    <property type="match status" value="1"/>
</dbReference>
<protein>
    <submittedName>
        <fullName evidence="4">Aldehyde dehydrogenase</fullName>
    </submittedName>
</protein>
<dbReference type="InterPro" id="IPR016163">
    <property type="entry name" value="Ald_DH_C"/>
</dbReference>
<dbReference type="RefSeq" id="WP_110935324.1">
    <property type="nucleotide sequence ID" value="NZ_KZ614146.1"/>
</dbReference>
<dbReference type="AlphaFoldDB" id="A0A3A9KAD5"/>
<dbReference type="Gene3D" id="3.40.309.10">
    <property type="entry name" value="Aldehyde Dehydrogenase, Chain A, domain 2"/>
    <property type="match status" value="1"/>
</dbReference>
<sequence length="473" mass="52325">MIKRNLFIGGEWIEPEFYQDRYSPFTNEKIAEVPLATIREVDAALESAHNVKRLFKKMPAHKRADILENVVNLIEENREECARLIAMEAAKPIQIARGEVTRTMMTYKFASEEARRMPNEFINMDAAPGGENRVAYTIREPAGVVAAITPFNFPMNLVAHKVGPAIASGNPIVLKPASQTPLSAYFIAELFDKAGLPKGMLNVITGKGSVVGEALVTDSRTSVVTFTGSAEVGIAMRNKAGLKKMTLELGSNSAIIIDEGVNLAEIVDRIVTGCFAFQGQVCISVQRIYVHESIKKDLLKKMKARLEKYIFGDPLDDATEMSAMISPEDKDRVLSWIHEAVDEGANVITGGESEGNMIQPTILDNVHSKMKVSCEEIFGPVVTVTSFIEWQEAIDYVNESEYGLQAGVYTDNLKRAFYASEELEVGGVMINDFPSFRLDHMPYGGVKKSGMGREGIKYAIEEMTEMKLVTFKK</sequence>
<proteinExistence type="inferred from homology"/>
<name>A0A3A9KAD5_9BACI</name>
<dbReference type="Gene3D" id="3.40.605.10">
    <property type="entry name" value="Aldehyde Dehydrogenase, Chain A, domain 1"/>
    <property type="match status" value="1"/>
</dbReference>
<evidence type="ECO:0000313" key="4">
    <source>
        <dbReference type="EMBL" id="RKL67512.1"/>
    </source>
</evidence>
<accession>A0A3A9KAD5</accession>
<reference evidence="4 5" key="1">
    <citation type="submission" date="2017-10" db="EMBL/GenBank/DDBJ databases">
        <title>Bacillus sp. nov., a halophilic bacterium isolated from a Keqin Lake.</title>
        <authorList>
            <person name="Wang H."/>
        </authorList>
    </citation>
    <scope>NUCLEOTIDE SEQUENCE [LARGE SCALE GENOMIC DNA]</scope>
    <source>
        <strain evidence="4 5">KCTC 13187</strain>
    </source>
</reference>
<gene>
    <name evidence="4" type="ORF">CR203_09185</name>
</gene>
<keyword evidence="2" id="KW-0560">Oxidoreductase</keyword>
<dbReference type="Pfam" id="PF00171">
    <property type="entry name" value="Aldedh"/>
    <property type="match status" value="1"/>
</dbReference>
<dbReference type="InterPro" id="IPR015590">
    <property type="entry name" value="Aldehyde_DH_dom"/>
</dbReference>
<dbReference type="SUPFAM" id="SSF53720">
    <property type="entry name" value="ALDH-like"/>
    <property type="match status" value="1"/>
</dbReference>
<comment type="caution">
    <text evidence="4">The sequence shown here is derived from an EMBL/GenBank/DDBJ whole genome shotgun (WGS) entry which is preliminary data.</text>
</comment>
<dbReference type="InterPro" id="IPR016162">
    <property type="entry name" value="Ald_DH_N"/>
</dbReference>
<evidence type="ECO:0000259" key="3">
    <source>
        <dbReference type="Pfam" id="PF00171"/>
    </source>
</evidence>
<evidence type="ECO:0000256" key="1">
    <source>
        <dbReference type="ARBA" id="ARBA00009986"/>
    </source>
</evidence>
<evidence type="ECO:0000313" key="5">
    <source>
        <dbReference type="Proteomes" id="UP000281498"/>
    </source>
</evidence>